<keyword evidence="1" id="KW-0812">Transmembrane</keyword>
<dbReference type="Proteomes" id="UP000007267">
    <property type="component" value="Unassembled WGS sequence"/>
</dbReference>
<accession>K7GEQ1</accession>
<reference evidence="2" key="4">
    <citation type="submission" date="2025-09" db="UniProtKB">
        <authorList>
            <consortium name="Ensembl"/>
        </authorList>
    </citation>
    <scope>IDENTIFICATION</scope>
</reference>
<dbReference type="GeneTree" id="ENSGT00940000161366"/>
<evidence type="ECO:0000313" key="2">
    <source>
        <dbReference type="Ensembl" id="ENSPSIP00000018762.1"/>
    </source>
</evidence>
<dbReference type="InterPro" id="IPR013783">
    <property type="entry name" value="Ig-like_fold"/>
</dbReference>
<dbReference type="HOGENOM" id="CLU_663857_0_0_1"/>
<reference evidence="2" key="3">
    <citation type="submission" date="2025-08" db="UniProtKB">
        <authorList>
            <consortium name="Ensembl"/>
        </authorList>
    </citation>
    <scope>IDENTIFICATION</scope>
</reference>
<keyword evidence="1" id="KW-1133">Transmembrane helix</keyword>
<dbReference type="EMBL" id="AGCU01135847">
    <property type="status" value="NOT_ANNOTATED_CDS"/>
    <property type="molecule type" value="Genomic_DNA"/>
</dbReference>
<keyword evidence="1" id="KW-0472">Membrane</keyword>
<keyword evidence="3" id="KW-1185">Reference proteome</keyword>
<dbReference type="STRING" id="13735.ENSPSIP00000018762"/>
<dbReference type="Ensembl" id="ENSPSIT00000018848.1">
    <property type="protein sequence ID" value="ENSPSIP00000018762.1"/>
    <property type="gene ID" value="ENSPSIG00000016681.1"/>
</dbReference>
<dbReference type="EMBL" id="AGCU01135849">
    <property type="status" value="NOT_ANNOTATED_CDS"/>
    <property type="molecule type" value="Genomic_DNA"/>
</dbReference>
<dbReference type="eggNOG" id="ENOG502S4IS">
    <property type="taxonomic scope" value="Eukaryota"/>
</dbReference>
<protein>
    <submittedName>
        <fullName evidence="2">Interleukin 22 receptor subunit alpha 1</fullName>
    </submittedName>
</protein>
<organism evidence="2 3">
    <name type="scientific">Pelodiscus sinensis</name>
    <name type="common">Chinese softshell turtle</name>
    <name type="synonym">Trionyx sinensis</name>
    <dbReference type="NCBI Taxonomy" id="13735"/>
    <lineage>
        <taxon>Eukaryota</taxon>
        <taxon>Metazoa</taxon>
        <taxon>Chordata</taxon>
        <taxon>Craniata</taxon>
        <taxon>Vertebrata</taxon>
        <taxon>Euteleostomi</taxon>
        <taxon>Archelosauria</taxon>
        <taxon>Testudinata</taxon>
        <taxon>Testudines</taxon>
        <taxon>Cryptodira</taxon>
        <taxon>Trionychia</taxon>
        <taxon>Trionychidae</taxon>
        <taxon>Pelodiscus</taxon>
    </lineage>
</organism>
<name>K7GEQ1_PELSI</name>
<reference evidence="3" key="2">
    <citation type="journal article" date="2013" name="Nat. Genet.">
        <title>The draft genomes of soft-shell turtle and green sea turtle yield insights into the development and evolution of the turtle-specific body plan.</title>
        <authorList>
            <person name="Wang Z."/>
            <person name="Pascual-Anaya J."/>
            <person name="Zadissa A."/>
            <person name="Li W."/>
            <person name="Niimura Y."/>
            <person name="Huang Z."/>
            <person name="Li C."/>
            <person name="White S."/>
            <person name="Xiong Z."/>
            <person name="Fang D."/>
            <person name="Wang B."/>
            <person name="Ming Y."/>
            <person name="Chen Y."/>
            <person name="Zheng Y."/>
            <person name="Kuraku S."/>
            <person name="Pignatelli M."/>
            <person name="Herrero J."/>
            <person name="Beal K."/>
            <person name="Nozawa M."/>
            <person name="Li Q."/>
            <person name="Wang J."/>
            <person name="Zhang H."/>
            <person name="Yu L."/>
            <person name="Shigenobu S."/>
            <person name="Wang J."/>
            <person name="Liu J."/>
            <person name="Flicek P."/>
            <person name="Searle S."/>
            <person name="Wang J."/>
            <person name="Kuratani S."/>
            <person name="Yin Y."/>
            <person name="Aken B."/>
            <person name="Zhang G."/>
            <person name="Irie N."/>
        </authorList>
    </citation>
    <scope>NUCLEOTIDE SEQUENCE [LARGE SCALE GENOMIC DNA]</scope>
    <source>
        <strain evidence="3">Daiwa-1</strain>
    </source>
</reference>
<sequence length="414" mass="45830">MVLFSQRSHREWESNEHNKEFEVSNLTPDTEYNGTLYLKHLEKRSKPCVFQVRTLPDNSWLLYCLGGVTCAVGLLLVTAGYVSYKYTTPRAAWPKALDLRGISAFQPLMLTVEHGISPMQDLAKPVPFVPDMPPPIIPLSKTGYQQQVFLPVVQPGSRADGFPSVYTPQRTQENPPCALKNKPLALTYGVCVESSMCISSQPDPTLQDVVSGQLKTQPAEERFCEENYKAQRPSLAARELWEGHDPEVRGSVFSLEQALPLMLQTDYGEAKQPQLQSLSLQPDGGNYQGQMAGLLPLHCSVTADTNSVSEGRTPSSSSPLLKSVCTWDSRPGDHSTGQLTLPDALSLPGWQPLDFQATDVLLAAREPACLEQNPFAPQASGPDQDSDKLFTLLFRDLELKLQWEHGQDENTLMC</sequence>
<dbReference type="AlphaFoldDB" id="K7GEQ1"/>
<evidence type="ECO:0000256" key="1">
    <source>
        <dbReference type="SAM" id="Phobius"/>
    </source>
</evidence>
<evidence type="ECO:0000313" key="3">
    <source>
        <dbReference type="Proteomes" id="UP000007267"/>
    </source>
</evidence>
<dbReference type="Gene3D" id="2.60.40.10">
    <property type="entry name" value="Immunoglobulins"/>
    <property type="match status" value="1"/>
</dbReference>
<dbReference type="OMA" id="WLAKEGC"/>
<dbReference type="EMBL" id="AGCU01135848">
    <property type="status" value="NOT_ANNOTATED_CDS"/>
    <property type="molecule type" value="Genomic_DNA"/>
</dbReference>
<feature type="transmembrane region" description="Helical" evidence="1">
    <location>
        <begin position="60"/>
        <end position="82"/>
    </location>
</feature>
<proteinExistence type="predicted"/>
<reference evidence="3" key="1">
    <citation type="submission" date="2011-10" db="EMBL/GenBank/DDBJ databases">
        <authorList>
            <consortium name="Soft-shell Turtle Genome Consortium"/>
        </authorList>
    </citation>
    <scope>NUCLEOTIDE SEQUENCE [LARGE SCALE GENOMIC DNA]</scope>
    <source>
        <strain evidence="3">Daiwa-1</strain>
    </source>
</reference>